<gene>
    <name evidence="4" type="ORF">JOE69_000372</name>
</gene>
<organism evidence="4 5">
    <name type="scientific">Arthrobacter russicus</name>
    <dbReference type="NCBI Taxonomy" id="172040"/>
    <lineage>
        <taxon>Bacteria</taxon>
        <taxon>Bacillati</taxon>
        <taxon>Actinomycetota</taxon>
        <taxon>Actinomycetes</taxon>
        <taxon>Micrococcales</taxon>
        <taxon>Micrococcaceae</taxon>
        <taxon>Arthrobacter</taxon>
    </lineage>
</organism>
<dbReference type="SUPFAM" id="SSF69304">
    <property type="entry name" value="Tricorn protease N-terminal domain"/>
    <property type="match status" value="1"/>
</dbReference>
<dbReference type="Pfam" id="PF07676">
    <property type="entry name" value="PD40"/>
    <property type="match status" value="2"/>
</dbReference>
<evidence type="ECO:0000256" key="3">
    <source>
        <dbReference type="SAM" id="SignalP"/>
    </source>
</evidence>
<evidence type="ECO:0000313" key="4">
    <source>
        <dbReference type="EMBL" id="MDR6268134.1"/>
    </source>
</evidence>
<name>A0ABU1J6S9_9MICC</name>
<sequence length="1145" mass="119119">MRLRSIGLAAALAAGLLGPAAASEPAPIAAAAILAPAKEPQLAYRKDRNTLGVSEVFRRYGKPSEDGPRPYYSWQNRDWPNLPQDGSSRAEPTARPAVASAAAPGDPLPVGNNVETRSTPDGGQDLYRIDGKGREVRVTCSPKTPKAHSSIHGNRGMIVYSAFDGKQWQLWLATPSSSLAGPEADAADAADCNYANRQLTFGAGDRNWPSWVPGTDFVVFSGTKDNALGSIYLLEAIQGSASLAAPEEYRLTTGDFADGKPSVGIVGDGGVADVGQGAAAGSVGCPGCRGTALWVVFSTNRYRADGSLAGFQLGRGGAALRAQAAEPLTVSSLWQDQSGFGVAPDQGIWQSDESAWEPGWTFGGEQNRIAFSSKRSDPAGDIFQAGLYLQGDDWNDARLIADPEDASAVADRPGVAESHPTWISRFQSGDDAQDRAIIGYTVPAQDARAMLGPVNGGTGSVGGEVPAVPGDAKTAADAGEPAFTPDGGTLLWSQRTKDGRKIGQLTGPTAAETPTLLKYQGQEPHDWLGEPAISPDGKRIAFSRISTLGRARVFVGDYAADGTISNLSQLPAGTATGKDWSEASPSFSPDSRKLVLSRIFWGADPSLRLADETRIVTPPAFAGVQGWFGRTTVGVHVKNDGDRQSEPTAVELNAIRNDGLPALTPDDLSNIPQGCLAGSTPASLRCKVPSLAPGTEFQFQFDVYSGTSYGFKVFGSVDLQAGDYPRNNVAELNSPYVKETPGPTIPPAAAAGAAAPSGVVVPPPAPGAFMAPRPQLWVADLGSAEVSPITQGCALRSAGCPIVDGASPAWGSDGRIAYQDREVLHTAAIDQDGTAVKQQQLTGIFPEGKPTASRTVLDQTADPAWSSDGKELLFTGQPAGRPSNKGIYALDASNGAGLRTVAQTAWEESQPAARPAKAPDPAKPVDPKAADLLVALNLDRDRLWLGGKAVPGKAEIRNDSDAPAKGVVVDFAASPELSISAEGCAGTHCELGELAAQQSRTITLTVTSAAKGSGQVSVKAVSSGNERDYTNNTVERRLTVLETTVRLLPSVAKPGDVVLAYLENLPPGETVRLAWEQGINSGADTYASAQDNLTVPVLVVPGDQLGDRTLRVHSTTGGFGGADGIAGNLLVVPGAMQPPGFLGRG</sequence>
<evidence type="ECO:0000256" key="2">
    <source>
        <dbReference type="SAM" id="MobiDB-lite"/>
    </source>
</evidence>
<dbReference type="Gene3D" id="2.60.40.10">
    <property type="entry name" value="Immunoglobulins"/>
    <property type="match status" value="1"/>
</dbReference>
<dbReference type="SUPFAM" id="SSF82171">
    <property type="entry name" value="DPP6 N-terminal domain-like"/>
    <property type="match status" value="1"/>
</dbReference>
<reference evidence="4 5" key="1">
    <citation type="submission" date="2023-07" db="EMBL/GenBank/DDBJ databases">
        <title>Sequencing the genomes of 1000 actinobacteria strains.</title>
        <authorList>
            <person name="Klenk H.-P."/>
        </authorList>
    </citation>
    <scope>NUCLEOTIDE SEQUENCE [LARGE SCALE GENOMIC DNA]</scope>
    <source>
        <strain evidence="4 5">DSM 14555</strain>
    </source>
</reference>
<feature type="signal peptide" evidence="3">
    <location>
        <begin position="1"/>
        <end position="22"/>
    </location>
</feature>
<keyword evidence="5" id="KW-1185">Reference proteome</keyword>
<accession>A0ABU1J6S9</accession>
<dbReference type="InterPro" id="IPR013783">
    <property type="entry name" value="Ig-like_fold"/>
</dbReference>
<dbReference type="PANTHER" id="PTHR36842:SF1">
    <property type="entry name" value="PROTEIN TOLB"/>
    <property type="match status" value="1"/>
</dbReference>
<dbReference type="InterPro" id="IPR011042">
    <property type="entry name" value="6-blade_b-propeller_TolB-like"/>
</dbReference>
<dbReference type="EMBL" id="JAVDQF010000001">
    <property type="protein sequence ID" value="MDR6268134.1"/>
    <property type="molecule type" value="Genomic_DNA"/>
</dbReference>
<dbReference type="InterPro" id="IPR011659">
    <property type="entry name" value="WD40"/>
</dbReference>
<comment type="similarity">
    <text evidence="1">Belongs to the TolB family.</text>
</comment>
<dbReference type="RefSeq" id="WP_309795590.1">
    <property type="nucleotide sequence ID" value="NZ_BAAAHY010000006.1"/>
</dbReference>
<dbReference type="Proteomes" id="UP001185069">
    <property type="component" value="Unassembled WGS sequence"/>
</dbReference>
<feature type="chain" id="PRO_5045924336" evidence="3">
    <location>
        <begin position="23"/>
        <end position="1145"/>
    </location>
</feature>
<dbReference type="Gene3D" id="2.120.10.30">
    <property type="entry name" value="TolB, C-terminal domain"/>
    <property type="match status" value="3"/>
</dbReference>
<feature type="region of interest" description="Disordered" evidence="2">
    <location>
        <begin position="60"/>
        <end position="128"/>
    </location>
</feature>
<feature type="compositionally biased region" description="Low complexity" evidence="2">
    <location>
        <begin position="90"/>
        <end position="105"/>
    </location>
</feature>
<comment type="caution">
    <text evidence="4">The sequence shown here is derived from an EMBL/GenBank/DDBJ whole genome shotgun (WGS) entry which is preliminary data.</text>
</comment>
<keyword evidence="3" id="KW-0732">Signal</keyword>
<evidence type="ECO:0000313" key="5">
    <source>
        <dbReference type="Proteomes" id="UP001185069"/>
    </source>
</evidence>
<evidence type="ECO:0000256" key="1">
    <source>
        <dbReference type="ARBA" id="ARBA00009820"/>
    </source>
</evidence>
<proteinExistence type="inferred from homology"/>
<protein>
    <submittedName>
        <fullName evidence="4">Tol biopolymer transport system component</fullName>
    </submittedName>
</protein>
<dbReference type="PANTHER" id="PTHR36842">
    <property type="entry name" value="PROTEIN TOLB HOMOLOG"/>
    <property type="match status" value="1"/>
</dbReference>